<feature type="compositionally biased region" description="Pro residues" evidence="1">
    <location>
        <begin position="101"/>
        <end position="128"/>
    </location>
</feature>
<name>A0ABQ6BMT1_9CAUL</name>
<accession>A0ABQ6BMT1</accession>
<dbReference type="Gene3D" id="1.10.238.10">
    <property type="entry name" value="EF-hand"/>
    <property type="match status" value="1"/>
</dbReference>
<proteinExistence type="predicted"/>
<protein>
    <recommendedName>
        <fullName evidence="4">EF-hand domain-containing protein</fullName>
    </recommendedName>
</protein>
<feature type="region of interest" description="Disordered" evidence="1">
    <location>
        <begin position="81"/>
        <end position="128"/>
    </location>
</feature>
<dbReference type="Proteomes" id="UP001156921">
    <property type="component" value="Unassembled WGS sequence"/>
</dbReference>
<sequence length="128" mass="13568">MGGGMSLPRTSEEVAPWSARIFTRLDANQDASITGNELAVFANPTVAAMGGSRMRAMIVQSDTSRDSRISAEELAAGAQRMFTRMDRDGDGRLADDELPQRPAPPPPIAMPPPASTMPTFPDNPPDGG</sequence>
<keyword evidence="3" id="KW-1185">Reference proteome</keyword>
<feature type="compositionally biased region" description="Basic and acidic residues" evidence="1">
    <location>
        <begin position="83"/>
        <end position="99"/>
    </location>
</feature>
<evidence type="ECO:0000256" key="1">
    <source>
        <dbReference type="SAM" id="MobiDB-lite"/>
    </source>
</evidence>
<dbReference type="SUPFAM" id="SSF47473">
    <property type="entry name" value="EF-hand"/>
    <property type="match status" value="1"/>
</dbReference>
<evidence type="ECO:0008006" key="4">
    <source>
        <dbReference type="Google" id="ProtNLM"/>
    </source>
</evidence>
<dbReference type="InterPro" id="IPR011992">
    <property type="entry name" value="EF-hand-dom_pair"/>
</dbReference>
<gene>
    <name evidence="2" type="ORF">GCM10007859_17810</name>
</gene>
<evidence type="ECO:0000313" key="2">
    <source>
        <dbReference type="EMBL" id="GLS01766.1"/>
    </source>
</evidence>
<dbReference type="EMBL" id="BSOY01000036">
    <property type="protein sequence ID" value="GLS01766.1"/>
    <property type="molecule type" value="Genomic_DNA"/>
</dbReference>
<reference evidence="3" key="1">
    <citation type="journal article" date="2019" name="Int. J. Syst. Evol. Microbiol.">
        <title>The Global Catalogue of Microorganisms (GCM) 10K type strain sequencing project: providing services to taxonomists for standard genome sequencing and annotation.</title>
        <authorList>
            <consortium name="The Broad Institute Genomics Platform"/>
            <consortium name="The Broad Institute Genome Sequencing Center for Infectious Disease"/>
            <person name="Wu L."/>
            <person name="Ma J."/>
        </authorList>
    </citation>
    <scope>NUCLEOTIDE SEQUENCE [LARGE SCALE GENOMIC DNA]</scope>
    <source>
        <strain evidence="3">NBRC 110107</strain>
    </source>
</reference>
<comment type="caution">
    <text evidence="2">The sequence shown here is derived from an EMBL/GenBank/DDBJ whole genome shotgun (WGS) entry which is preliminary data.</text>
</comment>
<evidence type="ECO:0000313" key="3">
    <source>
        <dbReference type="Proteomes" id="UP001156921"/>
    </source>
</evidence>
<organism evidence="2 3">
    <name type="scientific">Brevundimonas denitrificans</name>
    <dbReference type="NCBI Taxonomy" id="1443434"/>
    <lineage>
        <taxon>Bacteria</taxon>
        <taxon>Pseudomonadati</taxon>
        <taxon>Pseudomonadota</taxon>
        <taxon>Alphaproteobacteria</taxon>
        <taxon>Caulobacterales</taxon>
        <taxon>Caulobacteraceae</taxon>
        <taxon>Brevundimonas</taxon>
    </lineage>
</organism>